<keyword evidence="3 11" id="KW-0548">Nucleotidyltransferase</keyword>
<evidence type="ECO:0000256" key="3">
    <source>
        <dbReference type="ARBA" id="ARBA00022695"/>
    </source>
</evidence>
<feature type="domain" description="AAA+ ATPase" evidence="13">
    <location>
        <begin position="39"/>
        <end position="181"/>
    </location>
</feature>
<evidence type="ECO:0000256" key="1">
    <source>
        <dbReference type="ARBA" id="ARBA00006360"/>
    </source>
</evidence>
<keyword evidence="9 11" id="KW-0239">DNA-directed DNA polymerase</keyword>
<dbReference type="GO" id="GO:0003887">
    <property type="term" value="F:DNA-directed DNA polymerase activity"/>
    <property type="evidence" value="ECO:0007669"/>
    <property type="project" value="UniProtKB-KW"/>
</dbReference>
<comment type="caution">
    <text evidence="14">The sequence shown here is derived from an EMBL/GenBank/DDBJ whole genome shotgun (WGS) entry which is preliminary data.</text>
</comment>
<dbReference type="InterPro" id="IPR045085">
    <property type="entry name" value="HLD_clamp_pol_III_gamma_tau"/>
</dbReference>
<evidence type="ECO:0000259" key="13">
    <source>
        <dbReference type="SMART" id="SM00382"/>
    </source>
</evidence>
<dbReference type="GO" id="GO:0005524">
    <property type="term" value="F:ATP binding"/>
    <property type="evidence" value="ECO:0007669"/>
    <property type="project" value="UniProtKB-KW"/>
</dbReference>
<dbReference type="Gene3D" id="1.20.272.10">
    <property type="match status" value="1"/>
</dbReference>
<keyword evidence="8 11" id="KW-0067">ATP-binding</keyword>
<dbReference type="Gene3D" id="3.40.50.300">
    <property type="entry name" value="P-loop containing nucleotide triphosphate hydrolases"/>
    <property type="match status" value="1"/>
</dbReference>
<keyword evidence="4 11" id="KW-0235">DNA replication</keyword>
<evidence type="ECO:0000256" key="9">
    <source>
        <dbReference type="ARBA" id="ARBA00022932"/>
    </source>
</evidence>
<evidence type="ECO:0000256" key="12">
    <source>
        <dbReference type="SAM" id="MobiDB-lite"/>
    </source>
</evidence>
<name>A0A1F7S0U8_9BACT</name>
<dbReference type="InterPro" id="IPR050238">
    <property type="entry name" value="DNA_Rep/Repair_Clamp_Loader"/>
</dbReference>
<dbReference type="PANTHER" id="PTHR11669:SF0">
    <property type="entry name" value="PROTEIN STICHEL-LIKE 2"/>
    <property type="match status" value="1"/>
</dbReference>
<dbReference type="EMBL" id="MGDE01000034">
    <property type="protein sequence ID" value="OGL47445.1"/>
    <property type="molecule type" value="Genomic_DNA"/>
</dbReference>
<dbReference type="InterPro" id="IPR022754">
    <property type="entry name" value="DNA_pol_III_gamma-3"/>
</dbReference>
<proteinExistence type="inferred from homology"/>
<dbReference type="InterPro" id="IPR012763">
    <property type="entry name" value="DNA_pol_III_sug/sutau_N"/>
</dbReference>
<dbReference type="SUPFAM" id="SSF48019">
    <property type="entry name" value="post-AAA+ oligomerization domain-like"/>
    <property type="match status" value="1"/>
</dbReference>
<evidence type="ECO:0000256" key="4">
    <source>
        <dbReference type="ARBA" id="ARBA00022705"/>
    </source>
</evidence>
<dbReference type="GO" id="GO:0006261">
    <property type="term" value="P:DNA-templated DNA replication"/>
    <property type="evidence" value="ECO:0007669"/>
    <property type="project" value="TreeGrafter"/>
</dbReference>
<feature type="compositionally biased region" description="Polar residues" evidence="12">
    <location>
        <begin position="398"/>
        <end position="411"/>
    </location>
</feature>
<dbReference type="Gene3D" id="1.10.8.60">
    <property type="match status" value="1"/>
</dbReference>
<dbReference type="AlphaFoldDB" id="A0A1F7S0U8"/>
<evidence type="ECO:0000256" key="10">
    <source>
        <dbReference type="ARBA" id="ARBA00049244"/>
    </source>
</evidence>
<dbReference type="GO" id="GO:0003677">
    <property type="term" value="F:DNA binding"/>
    <property type="evidence" value="ECO:0007669"/>
    <property type="project" value="InterPro"/>
</dbReference>
<evidence type="ECO:0000256" key="6">
    <source>
        <dbReference type="ARBA" id="ARBA00022741"/>
    </source>
</evidence>
<dbReference type="NCBIfam" id="TIGR02397">
    <property type="entry name" value="dnaX_nterm"/>
    <property type="match status" value="1"/>
</dbReference>
<evidence type="ECO:0000256" key="8">
    <source>
        <dbReference type="ARBA" id="ARBA00022840"/>
    </source>
</evidence>
<dbReference type="Proteomes" id="UP000178797">
    <property type="component" value="Unassembled WGS sequence"/>
</dbReference>
<comment type="catalytic activity">
    <reaction evidence="10 11">
        <text>DNA(n) + a 2'-deoxyribonucleoside 5'-triphosphate = DNA(n+1) + diphosphate</text>
        <dbReference type="Rhea" id="RHEA:22508"/>
        <dbReference type="Rhea" id="RHEA-COMP:17339"/>
        <dbReference type="Rhea" id="RHEA-COMP:17340"/>
        <dbReference type="ChEBI" id="CHEBI:33019"/>
        <dbReference type="ChEBI" id="CHEBI:61560"/>
        <dbReference type="ChEBI" id="CHEBI:173112"/>
        <dbReference type="EC" id="2.7.7.7"/>
    </reaction>
</comment>
<dbReference type="PANTHER" id="PTHR11669">
    <property type="entry name" value="REPLICATION FACTOR C / DNA POLYMERASE III GAMMA-TAU SUBUNIT"/>
    <property type="match status" value="1"/>
</dbReference>
<keyword evidence="6 11" id="KW-0547">Nucleotide-binding</keyword>
<dbReference type="Pfam" id="PF22608">
    <property type="entry name" value="DNAX_ATPase_lid"/>
    <property type="match status" value="1"/>
</dbReference>
<evidence type="ECO:0000256" key="11">
    <source>
        <dbReference type="RuleBase" id="RU364063"/>
    </source>
</evidence>
<evidence type="ECO:0000256" key="2">
    <source>
        <dbReference type="ARBA" id="ARBA00022679"/>
    </source>
</evidence>
<dbReference type="GO" id="GO:0009360">
    <property type="term" value="C:DNA polymerase III complex"/>
    <property type="evidence" value="ECO:0007669"/>
    <property type="project" value="InterPro"/>
</dbReference>
<sequence length="569" mass="64071">MATEYQVLARKKRPQVFESIVGQEHITKTLKNAISTGRIAHAYLFTGIRGIGKTTCARVLAKALNCRQGPTPTPCNGCDICEQITKGNSLDVIEIDGASNRGIDEIRELKENVKFAPPTAKYKVYIIDEVHMLTAPAFNALLKTLEEPPPHVIFILATTEAHKLPPTILSRCQRYDFRPMGKEKIFEFLKRVAEEEGIKVEEKAVSLISDASEGSLRDSLSILESIVSVSQGEISYQNVADILGIVDSNLLLFFSEALIAKDPNRIISLVNELYSSGADIKQFCKSFLNHLRDMIVTSLSVNEKLSQTAPQSEKNQLKEQALKIPHENWIQLFSIFYEAEKEIRRADNPRILLEVTLLKMLRIETVVPLNKILDQIVGLKDSLHNSSAGSTELKKNTDYPSSSISPEKTVSGKNMKQSEILSIEETQPPIKQSPARENEIREFSWEEYLKNIEEESISLASFFNNGCTKEFDGNKLIFGFEDSFTIQVIKKDKNLKILKLIGEKMLHKKIEVVLKKEATKNEGNHPETGIKEEKEVVNESLFHRALKEPLIKDVLDIFPGKIVDIKILK</sequence>
<comment type="function">
    <text evidence="11">DNA polymerase III is a complex, multichain enzyme responsible for most of the replicative synthesis in bacteria. This DNA polymerase also exhibits 3' to 5' exonuclease activity.</text>
</comment>
<keyword evidence="7" id="KW-0862">Zinc</keyword>
<reference evidence="14 15" key="1">
    <citation type="journal article" date="2016" name="Nat. Commun.">
        <title>Thousands of microbial genomes shed light on interconnected biogeochemical processes in an aquifer system.</title>
        <authorList>
            <person name="Anantharaman K."/>
            <person name="Brown C.T."/>
            <person name="Hug L.A."/>
            <person name="Sharon I."/>
            <person name="Castelle C.J."/>
            <person name="Probst A.J."/>
            <person name="Thomas B.C."/>
            <person name="Singh A."/>
            <person name="Wilkins M.J."/>
            <person name="Karaoz U."/>
            <person name="Brodie E.L."/>
            <person name="Williams K.H."/>
            <person name="Hubbard S.S."/>
            <person name="Banfield J.F."/>
        </authorList>
    </citation>
    <scope>NUCLEOTIDE SEQUENCE [LARGE SCALE GENOMIC DNA]</scope>
</reference>
<dbReference type="GO" id="GO:0046872">
    <property type="term" value="F:metal ion binding"/>
    <property type="evidence" value="ECO:0007669"/>
    <property type="project" value="UniProtKB-KW"/>
</dbReference>
<dbReference type="NCBIfam" id="NF004046">
    <property type="entry name" value="PRK05563.1"/>
    <property type="match status" value="1"/>
</dbReference>
<feature type="region of interest" description="Disordered" evidence="12">
    <location>
        <begin position="386"/>
        <end position="411"/>
    </location>
</feature>
<keyword evidence="5" id="KW-0479">Metal-binding</keyword>
<dbReference type="CDD" id="cd00009">
    <property type="entry name" value="AAA"/>
    <property type="match status" value="1"/>
</dbReference>
<gene>
    <name evidence="11" type="primary">dnaX</name>
    <name evidence="14" type="ORF">A2W05_03835</name>
</gene>
<dbReference type="SMART" id="SM00382">
    <property type="entry name" value="AAA"/>
    <property type="match status" value="1"/>
</dbReference>
<protein>
    <recommendedName>
        <fullName evidence="11">DNA polymerase III subunit gamma/tau</fullName>
        <ecNumber evidence="11">2.7.7.7</ecNumber>
    </recommendedName>
</protein>
<evidence type="ECO:0000256" key="7">
    <source>
        <dbReference type="ARBA" id="ARBA00022833"/>
    </source>
</evidence>
<comment type="subunit">
    <text evidence="11">DNA polymerase III contains a core (composed of alpha, epsilon and theta chains) that associates with a tau subunit. This core dimerizes to form the POLIII' complex. PolIII' associates with the gamma complex (composed of gamma, delta, delta', psi and chi chains) and with the beta chain to form the complete DNA polymerase III complex.</text>
</comment>
<dbReference type="FunFam" id="1.10.8.60:FF:000013">
    <property type="entry name" value="DNA polymerase III subunit gamma/tau"/>
    <property type="match status" value="1"/>
</dbReference>
<evidence type="ECO:0000256" key="5">
    <source>
        <dbReference type="ARBA" id="ARBA00022723"/>
    </source>
</evidence>
<keyword evidence="2 11" id="KW-0808">Transferase</keyword>
<dbReference type="InterPro" id="IPR003593">
    <property type="entry name" value="AAA+_ATPase"/>
</dbReference>
<dbReference type="InterPro" id="IPR027417">
    <property type="entry name" value="P-loop_NTPase"/>
</dbReference>
<evidence type="ECO:0000313" key="15">
    <source>
        <dbReference type="Proteomes" id="UP000178797"/>
    </source>
</evidence>
<dbReference type="CDD" id="cd18137">
    <property type="entry name" value="HLD_clamp_pol_III_gamma_tau"/>
    <property type="match status" value="1"/>
</dbReference>
<organism evidence="14 15">
    <name type="scientific">Candidatus Schekmanbacteria bacterium RBG_16_38_10</name>
    <dbReference type="NCBI Taxonomy" id="1817879"/>
    <lineage>
        <taxon>Bacteria</taxon>
        <taxon>Candidatus Schekmaniibacteriota</taxon>
    </lineage>
</organism>
<dbReference type="EC" id="2.7.7.7" evidence="11"/>
<dbReference type="InterPro" id="IPR008921">
    <property type="entry name" value="DNA_pol3_clamp-load_cplx_C"/>
</dbReference>
<evidence type="ECO:0000313" key="14">
    <source>
        <dbReference type="EMBL" id="OGL47445.1"/>
    </source>
</evidence>
<dbReference type="SUPFAM" id="SSF52540">
    <property type="entry name" value="P-loop containing nucleoside triphosphate hydrolases"/>
    <property type="match status" value="1"/>
</dbReference>
<comment type="similarity">
    <text evidence="1 11">Belongs to the DnaX/STICHEL family.</text>
</comment>
<dbReference type="Pfam" id="PF13177">
    <property type="entry name" value="DNA_pol3_delta2"/>
    <property type="match status" value="1"/>
</dbReference>
<dbReference type="FunFam" id="3.40.50.300:FF:000014">
    <property type="entry name" value="DNA polymerase III subunit gamma/tau"/>
    <property type="match status" value="1"/>
</dbReference>
<dbReference type="Pfam" id="PF12169">
    <property type="entry name" value="DNA_pol3_gamma3"/>
    <property type="match status" value="1"/>
</dbReference>
<accession>A0A1F7S0U8</accession>